<dbReference type="PROSITE" id="PS51391">
    <property type="entry name" value="CID"/>
    <property type="match status" value="1"/>
</dbReference>
<dbReference type="InterPro" id="IPR006569">
    <property type="entry name" value="CID_dom"/>
</dbReference>
<dbReference type="PANTHER" id="PTHR23140">
    <property type="entry name" value="RNA PROCESSING PROTEIN LD23810P"/>
    <property type="match status" value="1"/>
</dbReference>
<dbReference type="FunCoup" id="A0A672NII0">
    <property type="interactions" value="77"/>
</dbReference>
<evidence type="ECO:0000313" key="6">
    <source>
        <dbReference type="Ensembl" id="ENSSGRP00000049482.1"/>
    </source>
</evidence>
<dbReference type="SMART" id="SM00360">
    <property type="entry name" value="RRM"/>
    <property type="match status" value="1"/>
</dbReference>
<proteinExistence type="predicted"/>
<dbReference type="Ensembl" id="ENSSGRT00000052879.1">
    <property type="protein sequence ID" value="ENSSGRP00000049482.1"/>
    <property type="gene ID" value="ENSSGRG00000026311.1"/>
</dbReference>
<dbReference type="PROSITE" id="PS50102">
    <property type="entry name" value="RRM"/>
    <property type="match status" value="1"/>
</dbReference>
<dbReference type="OMA" id="GIVQTCI"/>
<keyword evidence="7" id="KW-1185">Reference proteome</keyword>
<feature type="region of interest" description="Disordered" evidence="3">
    <location>
        <begin position="762"/>
        <end position="817"/>
    </location>
</feature>
<protein>
    <submittedName>
        <fullName evidence="6">SR-related CTD-associated factor 4b</fullName>
    </submittedName>
</protein>
<feature type="region of interest" description="Disordered" evidence="3">
    <location>
        <begin position="665"/>
        <end position="685"/>
    </location>
</feature>
<evidence type="ECO:0000256" key="2">
    <source>
        <dbReference type="PROSITE-ProRule" id="PRU00176"/>
    </source>
</evidence>
<dbReference type="GO" id="GO:2000805">
    <property type="term" value="P:negative regulation of termination of RNA polymerase II transcription, poly(A)-coupled"/>
    <property type="evidence" value="ECO:0007669"/>
    <property type="project" value="TreeGrafter"/>
</dbReference>
<dbReference type="SUPFAM" id="SSF54928">
    <property type="entry name" value="RNA-binding domain, RBD"/>
    <property type="match status" value="1"/>
</dbReference>
<dbReference type="GO" id="GO:1990269">
    <property type="term" value="F:RNA polymerase II C-terminal domain phosphoserine binding"/>
    <property type="evidence" value="ECO:0007669"/>
    <property type="project" value="TreeGrafter"/>
</dbReference>
<dbReference type="SUPFAM" id="SSF48464">
    <property type="entry name" value="ENTH/VHS domain"/>
    <property type="match status" value="1"/>
</dbReference>
<evidence type="ECO:0000256" key="1">
    <source>
        <dbReference type="ARBA" id="ARBA00022884"/>
    </source>
</evidence>
<dbReference type="AlphaFoldDB" id="A0A672NII0"/>
<reference evidence="6" key="2">
    <citation type="submission" date="2025-09" db="UniProtKB">
        <authorList>
            <consortium name="Ensembl"/>
        </authorList>
    </citation>
    <scope>IDENTIFICATION</scope>
</reference>
<evidence type="ECO:0000313" key="7">
    <source>
        <dbReference type="Proteomes" id="UP000472262"/>
    </source>
</evidence>
<evidence type="ECO:0000256" key="3">
    <source>
        <dbReference type="SAM" id="MobiDB-lite"/>
    </source>
</evidence>
<feature type="domain" description="CID" evidence="5">
    <location>
        <begin position="1"/>
        <end position="137"/>
    </location>
</feature>
<dbReference type="InterPro" id="IPR051485">
    <property type="entry name" value="SR-CTD_assoc_factor"/>
</dbReference>
<keyword evidence="1 2" id="KW-0694">RNA-binding</keyword>
<name>A0A672NII0_SINGR</name>
<reference evidence="6" key="1">
    <citation type="submission" date="2025-08" db="UniProtKB">
        <authorList>
            <consortium name="Ensembl"/>
        </authorList>
    </citation>
    <scope>IDENTIFICATION</scope>
</reference>
<dbReference type="InterPro" id="IPR000504">
    <property type="entry name" value="RRM_dom"/>
</dbReference>
<dbReference type="InterPro" id="IPR012677">
    <property type="entry name" value="Nucleotide-bd_a/b_plait_sf"/>
</dbReference>
<dbReference type="Proteomes" id="UP000472262">
    <property type="component" value="Unassembled WGS sequence"/>
</dbReference>
<dbReference type="InterPro" id="IPR008942">
    <property type="entry name" value="ENTH_VHS"/>
</dbReference>
<dbReference type="FunFam" id="1.25.40.90:FF:000004">
    <property type="entry name" value="splicing factor, arginine/serine-rich 15"/>
    <property type="match status" value="1"/>
</dbReference>
<dbReference type="Gene3D" id="3.30.70.330">
    <property type="match status" value="1"/>
</dbReference>
<feature type="region of interest" description="Disordered" evidence="3">
    <location>
        <begin position="347"/>
        <end position="419"/>
    </location>
</feature>
<feature type="compositionally biased region" description="Basic residues" evidence="3">
    <location>
        <begin position="353"/>
        <end position="392"/>
    </location>
</feature>
<organism evidence="6 7">
    <name type="scientific">Sinocyclocheilus grahami</name>
    <name type="common">Dianchi golden-line fish</name>
    <name type="synonym">Barbus grahami</name>
    <dbReference type="NCBI Taxonomy" id="75366"/>
    <lineage>
        <taxon>Eukaryota</taxon>
        <taxon>Metazoa</taxon>
        <taxon>Chordata</taxon>
        <taxon>Craniata</taxon>
        <taxon>Vertebrata</taxon>
        <taxon>Euteleostomi</taxon>
        <taxon>Actinopterygii</taxon>
        <taxon>Neopterygii</taxon>
        <taxon>Teleostei</taxon>
        <taxon>Ostariophysi</taxon>
        <taxon>Cypriniformes</taxon>
        <taxon>Cyprinidae</taxon>
        <taxon>Cyprininae</taxon>
        <taxon>Sinocyclocheilus</taxon>
    </lineage>
</organism>
<feature type="compositionally biased region" description="Basic and acidic residues" evidence="3">
    <location>
        <begin position="397"/>
        <end position="419"/>
    </location>
</feature>
<sequence length="817" mass="90396">MDMEAVNAFNGEMMSMMDMTPPISRAKMMSVTKAGIKAIKVKADCVSFFHQCKPDLKVAGLYVVDSIIRQSRHQFGTDKDVFGPRFLKNFTLTFQNLFQCPADDKGKILRVLNLWQKNDVFSMDIIQPLLDMATDSVLSVVENGIPAPVKLQFSSFFVAPPAVPMAVPEPAPAPAVAAAAAPPTLQNPVSLAAVAQLLQGTGGVEVKRHPLHSNTACFVKNGCAEVDLIIPSLLDRFDYDDDPEPVEEKTEPAPAAPITINLPPELQQALQAHLLSQIVSQTQMQGQMVSQSQVASQGQVAPHEFPVIVQTQIPDNTPQVFDESIIQPSTIQQLQQVWGIISITSPDINISHKSPRRRSSSRSRRSRSGSRSRRERSRYHRTRSRSRERRGRSPQARSEERRDREKERERRQKGLPPVKKETLSVCSTTLWIGQLDKKTQQQDIMSLMEEFGQIESINMIPPRGCAYIVMVHRQDANTALNKLSRGVVKVNQKTIKIAWALNKGIKMDLKKFWDMERGVTYIPWDKVKPNDIRSLQEGGMLDAETLKPEWKSFVANPAVPVTEGPEGKQEDGAALPAVSQSPSVQPVATLNVPGPPPNMRLPPPAMITGASPPSFPPPGFNPSQMPAGTTIFFLFLLFSKDALNCSTVALVMFLSFVITETPTEEPSNESLEAPKSHMDPTGAQALSPPPLRGFLGPRPGPLPPHHPVGLRPPFMPPFANNARPILPPPNMAPQMMPPRGPNPMFGEPPAGRFRMRMIGPPRHDFPRHRLPMGPRGEEPHWRDQGPERGPDRFGNEPPFHRGGWGRGGPRGRSRFGN</sequence>
<dbReference type="Pfam" id="PF04818">
    <property type="entry name" value="CID"/>
    <property type="match status" value="1"/>
</dbReference>
<feature type="compositionally biased region" description="Basic and acidic residues" evidence="3">
    <location>
        <begin position="775"/>
        <end position="794"/>
    </location>
</feature>
<accession>A0A672NII0</accession>
<dbReference type="GO" id="GO:0005634">
    <property type="term" value="C:nucleus"/>
    <property type="evidence" value="ECO:0007669"/>
    <property type="project" value="TreeGrafter"/>
</dbReference>
<dbReference type="GO" id="GO:0003723">
    <property type="term" value="F:RNA binding"/>
    <property type="evidence" value="ECO:0007669"/>
    <property type="project" value="UniProtKB-UniRule"/>
</dbReference>
<dbReference type="PANTHER" id="PTHR23140:SF3">
    <property type="entry name" value="SR-RELATED AND CTD-ASSOCIATED FACTOR 4"/>
    <property type="match status" value="1"/>
</dbReference>
<dbReference type="InParanoid" id="A0A672NII0"/>
<dbReference type="InterPro" id="IPR035979">
    <property type="entry name" value="RBD_domain_sf"/>
</dbReference>
<dbReference type="Pfam" id="PF00076">
    <property type="entry name" value="RRM_1"/>
    <property type="match status" value="1"/>
</dbReference>
<evidence type="ECO:0000259" key="5">
    <source>
        <dbReference type="PROSITE" id="PS51391"/>
    </source>
</evidence>
<dbReference type="SMART" id="SM00582">
    <property type="entry name" value="RPR"/>
    <property type="match status" value="1"/>
</dbReference>
<evidence type="ECO:0000259" key="4">
    <source>
        <dbReference type="PROSITE" id="PS50102"/>
    </source>
</evidence>
<dbReference type="Gene3D" id="1.25.40.90">
    <property type="match status" value="1"/>
</dbReference>
<feature type="domain" description="RRM" evidence="4">
    <location>
        <begin position="428"/>
        <end position="502"/>
    </location>
</feature>